<dbReference type="STRING" id="1279009.ADICEAN_00733"/>
<evidence type="ECO:0000256" key="1">
    <source>
        <dbReference type="SAM" id="MobiDB-lite"/>
    </source>
</evidence>
<dbReference type="AlphaFoldDB" id="M7NQW7"/>
<dbReference type="Proteomes" id="UP000011910">
    <property type="component" value="Unassembled WGS sequence"/>
</dbReference>
<proteinExistence type="predicted"/>
<sequence>MTANRLSLLALLLCLYAQPLFAQAPADSAAFAQGRLRIWCETTRFVYEDNQADSLLPSLNCQSWEGLRASMTRTDGSLGVLRLLNGVDKPAIYQGYATTEARLQKLVSEITNRLRQSPVRRNSPARLQGVDSLQQQLLLLVRQTDPEPAPSGSADPLAGSRPEEEESNEALYPPVAGASQADTGSGPLPWNEILQWLLLLVLTGFGIWRVREYEERHSRMKREFRTLEKQVNEFMIANLQAPAPPSAKKALSELEVRKVVKEELKQSKPEPAARLANTPKPSQQPGQQQQQPPVQTSPTLPPPPEQPAVQAQPAPPSAAAERSAGTEDTAGLYYDKMPFRGGFHQHELSRERQRDSLYTIRLGGAPQGEADYWVTEDPEIQRYAMQNGMSFFEEGCDFSGMEENPSRVVNEQKGRLRKEGSVWKIIQKARVRFE</sequence>
<gene>
    <name evidence="3" type="ORF">ADICEAN_00733</name>
</gene>
<feature type="chain" id="PRO_5004082568" evidence="2">
    <location>
        <begin position="23"/>
        <end position="434"/>
    </location>
</feature>
<feature type="region of interest" description="Disordered" evidence="1">
    <location>
        <begin position="145"/>
        <end position="170"/>
    </location>
</feature>
<dbReference type="PATRIC" id="fig|1279009.4.peg.745"/>
<comment type="caution">
    <text evidence="3">The sequence shown here is derived from an EMBL/GenBank/DDBJ whole genome shotgun (WGS) entry which is preliminary data.</text>
</comment>
<keyword evidence="2" id="KW-0732">Signal</keyword>
<dbReference type="OrthoDB" id="881222at2"/>
<reference evidence="3 4" key="1">
    <citation type="journal article" date="2013" name="Genome Announc.">
        <title>Draft Genome Sequence of Cesiribacter andamanensis Strain AMV16T, Isolated from a Soil Sample from a Mud Volcano in the Andaman Islands, India.</title>
        <authorList>
            <person name="Shivaji S."/>
            <person name="Ara S."/>
            <person name="Begum Z."/>
            <person name="Srinivas T.N."/>
            <person name="Singh A."/>
            <person name="Kumar Pinnaka A."/>
        </authorList>
    </citation>
    <scope>NUCLEOTIDE SEQUENCE [LARGE SCALE GENOMIC DNA]</scope>
    <source>
        <strain evidence="3 4">AMV16</strain>
    </source>
</reference>
<feature type="region of interest" description="Disordered" evidence="1">
    <location>
        <begin position="263"/>
        <end position="326"/>
    </location>
</feature>
<dbReference type="RefSeq" id="WP_009194139.1">
    <property type="nucleotide sequence ID" value="NZ_AODQ01000011.1"/>
</dbReference>
<name>M7NQW7_9BACT</name>
<keyword evidence="4" id="KW-1185">Reference proteome</keyword>
<feature type="compositionally biased region" description="Low complexity" evidence="1">
    <location>
        <begin position="278"/>
        <end position="298"/>
    </location>
</feature>
<evidence type="ECO:0000256" key="2">
    <source>
        <dbReference type="SAM" id="SignalP"/>
    </source>
</evidence>
<accession>M7NQW7</accession>
<evidence type="ECO:0000313" key="3">
    <source>
        <dbReference type="EMBL" id="EMR04110.1"/>
    </source>
</evidence>
<feature type="compositionally biased region" description="Low complexity" evidence="1">
    <location>
        <begin position="307"/>
        <end position="320"/>
    </location>
</feature>
<evidence type="ECO:0000313" key="4">
    <source>
        <dbReference type="Proteomes" id="UP000011910"/>
    </source>
</evidence>
<dbReference type="EMBL" id="AODQ01000011">
    <property type="protein sequence ID" value="EMR04110.1"/>
    <property type="molecule type" value="Genomic_DNA"/>
</dbReference>
<feature type="signal peptide" evidence="2">
    <location>
        <begin position="1"/>
        <end position="22"/>
    </location>
</feature>
<protein>
    <submittedName>
        <fullName evidence="3">Uncharacterized protein</fullName>
    </submittedName>
</protein>
<organism evidence="3 4">
    <name type="scientific">Cesiribacter andamanensis AMV16</name>
    <dbReference type="NCBI Taxonomy" id="1279009"/>
    <lineage>
        <taxon>Bacteria</taxon>
        <taxon>Pseudomonadati</taxon>
        <taxon>Bacteroidota</taxon>
        <taxon>Cytophagia</taxon>
        <taxon>Cytophagales</taxon>
        <taxon>Cesiribacteraceae</taxon>
        <taxon>Cesiribacter</taxon>
    </lineage>
</organism>